<sequence length="39" mass="4352">MGQRRSYSTVMTKGYKRVAALLQSSMFFGSALWGCDADM</sequence>
<protein>
    <submittedName>
        <fullName evidence="1">Uncharacterized protein</fullName>
    </submittedName>
</protein>
<accession>A0A0N0GD23</accession>
<dbReference type="Proteomes" id="UP000037891">
    <property type="component" value="Unassembled WGS sequence"/>
</dbReference>
<dbReference type="EMBL" id="LGLN01000078">
    <property type="protein sequence ID" value="KPC25561.1"/>
    <property type="molecule type" value="Genomic_DNA"/>
</dbReference>
<dbReference type="AlphaFoldDB" id="A0A0N0GD23"/>
<reference evidence="1 2" key="1">
    <citation type="submission" date="2015-07" db="EMBL/GenBank/DDBJ databases">
        <authorList>
            <person name="Noorani M."/>
        </authorList>
    </citation>
    <scope>NUCLEOTIDE SEQUENCE [LARGE SCALE GENOMIC DNA]</scope>
    <source>
        <strain evidence="1 2">0788_9</strain>
    </source>
</reference>
<name>A0A0N0GD23_PSESX</name>
<evidence type="ECO:0000313" key="1">
    <source>
        <dbReference type="EMBL" id="KPC25561.1"/>
    </source>
</evidence>
<gene>
    <name evidence="1" type="ORF">ABJ99_2658</name>
</gene>
<reference evidence="1 2" key="2">
    <citation type="submission" date="2015-10" db="EMBL/GenBank/DDBJ databases">
        <title>Comparative genomics and high-throughput reverse genetic screens identify a new phytobacterial MAMP and an Arabidopsis receptor required for immune elicitation.</title>
        <authorList>
            <person name="Mott G.A."/>
            <person name="Thakur S."/>
            <person name="Wang P.W."/>
            <person name="Desveaux D."/>
            <person name="Guttman D.S."/>
        </authorList>
    </citation>
    <scope>NUCLEOTIDE SEQUENCE [LARGE SCALE GENOMIC DNA]</scope>
    <source>
        <strain evidence="1 2">0788_9</strain>
    </source>
</reference>
<comment type="caution">
    <text evidence="1">The sequence shown here is derived from an EMBL/GenBank/DDBJ whole genome shotgun (WGS) entry which is preliminary data.</text>
</comment>
<proteinExistence type="predicted"/>
<dbReference type="PATRIC" id="fig|81035.3.peg.2846"/>
<organism evidence="1 2">
    <name type="scientific">Pseudomonas syringae pv. cilantro</name>
    <dbReference type="NCBI Taxonomy" id="81035"/>
    <lineage>
        <taxon>Bacteria</taxon>
        <taxon>Pseudomonadati</taxon>
        <taxon>Pseudomonadota</taxon>
        <taxon>Gammaproteobacteria</taxon>
        <taxon>Pseudomonadales</taxon>
        <taxon>Pseudomonadaceae</taxon>
        <taxon>Pseudomonas</taxon>
        <taxon>Pseudomonas syringae</taxon>
    </lineage>
</organism>
<evidence type="ECO:0000313" key="2">
    <source>
        <dbReference type="Proteomes" id="UP000037891"/>
    </source>
</evidence>